<dbReference type="EMBL" id="HG793161">
    <property type="protein sequence ID" value="CRL28549.1"/>
    <property type="molecule type" value="Genomic_DNA"/>
</dbReference>
<organism evidence="2 3">
    <name type="scientific">Penicillium camemberti (strain FM 013)</name>
    <dbReference type="NCBI Taxonomy" id="1429867"/>
    <lineage>
        <taxon>Eukaryota</taxon>
        <taxon>Fungi</taxon>
        <taxon>Dikarya</taxon>
        <taxon>Ascomycota</taxon>
        <taxon>Pezizomycotina</taxon>
        <taxon>Eurotiomycetes</taxon>
        <taxon>Eurotiomycetidae</taxon>
        <taxon>Eurotiales</taxon>
        <taxon>Aspergillaceae</taxon>
        <taxon>Penicillium</taxon>
    </lineage>
</organism>
<evidence type="ECO:0000256" key="1">
    <source>
        <dbReference type="SAM" id="MobiDB-lite"/>
    </source>
</evidence>
<accession>A0A0G4PQ81</accession>
<protein>
    <submittedName>
        <fullName evidence="2">Str. FM013</fullName>
    </submittedName>
</protein>
<dbReference type="Proteomes" id="UP000053732">
    <property type="component" value="Unassembled WGS sequence"/>
</dbReference>
<evidence type="ECO:0000313" key="3">
    <source>
        <dbReference type="Proteomes" id="UP000053732"/>
    </source>
</evidence>
<sequence length="73" mass="8392">MPWDDWRAELNQPSGDDIGSRRCADMQFSRSNSIPLVRILNRVDEQTNNKPRSNVILPELVPSEVKSWTKEPA</sequence>
<gene>
    <name evidence="2" type="ORF">PCAMFM013_S028g000102</name>
</gene>
<feature type="region of interest" description="Disordered" evidence="1">
    <location>
        <begin position="1"/>
        <end position="22"/>
    </location>
</feature>
<reference evidence="2 3" key="1">
    <citation type="journal article" date="2014" name="Nat. Commun.">
        <title>Multiple recent horizontal transfers of a large genomic region in cheese making fungi.</title>
        <authorList>
            <person name="Cheeseman K."/>
            <person name="Ropars J."/>
            <person name="Renault P."/>
            <person name="Dupont J."/>
            <person name="Gouzy J."/>
            <person name="Branca A."/>
            <person name="Abraham A.L."/>
            <person name="Ceppi M."/>
            <person name="Conseiller E."/>
            <person name="Debuchy R."/>
            <person name="Malagnac F."/>
            <person name="Goarin A."/>
            <person name="Silar P."/>
            <person name="Lacoste S."/>
            <person name="Sallet E."/>
            <person name="Bensimon A."/>
            <person name="Giraud T."/>
            <person name="Brygoo Y."/>
        </authorList>
    </citation>
    <scope>NUCLEOTIDE SEQUENCE [LARGE SCALE GENOMIC DNA]</scope>
    <source>
        <strain evidence="3">FM 013</strain>
    </source>
</reference>
<dbReference type="AlphaFoldDB" id="A0A0G4PQ81"/>
<proteinExistence type="predicted"/>
<keyword evidence="3" id="KW-1185">Reference proteome</keyword>
<name>A0A0G4PQ81_PENC3</name>
<evidence type="ECO:0000313" key="2">
    <source>
        <dbReference type="EMBL" id="CRL28549.1"/>
    </source>
</evidence>